<sequence>MATALNLITDSFEEARVYSPGESLPTDKANAALRKLNRMLGNWANNNLLIFKQTEETLTLVVNQASYTIGESG</sequence>
<dbReference type="EMBL" id="LAZR01046023">
    <property type="protein sequence ID" value="KKK97502.1"/>
    <property type="molecule type" value="Genomic_DNA"/>
</dbReference>
<comment type="caution">
    <text evidence="1">The sequence shown here is derived from an EMBL/GenBank/DDBJ whole genome shotgun (WGS) entry which is preliminary data.</text>
</comment>
<dbReference type="InterPro" id="IPR038258">
    <property type="entry name" value="Gp4_sf"/>
</dbReference>
<gene>
    <name evidence="1" type="ORF">LCGC14_2652130</name>
</gene>
<name>A0A0F8ZUJ7_9ZZZZ</name>
<dbReference type="AlphaFoldDB" id="A0A0F8ZUJ7"/>
<dbReference type="Gene3D" id="1.10.3230.20">
    <property type="entry name" value="P22 tail accessory factor (Gp4)"/>
    <property type="match status" value="1"/>
</dbReference>
<reference evidence="1" key="1">
    <citation type="journal article" date="2015" name="Nature">
        <title>Complex archaea that bridge the gap between prokaryotes and eukaryotes.</title>
        <authorList>
            <person name="Spang A."/>
            <person name="Saw J.H."/>
            <person name="Jorgensen S.L."/>
            <person name="Zaremba-Niedzwiedzka K."/>
            <person name="Martijn J."/>
            <person name="Lind A.E."/>
            <person name="van Eijk R."/>
            <person name="Schleper C."/>
            <person name="Guy L."/>
            <person name="Ettema T.J."/>
        </authorList>
    </citation>
    <scope>NUCLEOTIDE SEQUENCE</scope>
</reference>
<protein>
    <submittedName>
        <fullName evidence="1">Uncharacterized protein</fullName>
    </submittedName>
</protein>
<accession>A0A0F8ZUJ7</accession>
<organism evidence="1">
    <name type="scientific">marine sediment metagenome</name>
    <dbReference type="NCBI Taxonomy" id="412755"/>
    <lineage>
        <taxon>unclassified sequences</taxon>
        <taxon>metagenomes</taxon>
        <taxon>ecological metagenomes</taxon>
    </lineage>
</organism>
<evidence type="ECO:0000313" key="1">
    <source>
        <dbReference type="EMBL" id="KKK97502.1"/>
    </source>
</evidence>
<proteinExistence type="predicted"/>
<feature type="non-terminal residue" evidence="1">
    <location>
        <position position="73"/>
    </location>
</feature>